<accession>I1TMM4</accession>
<sequence length="642" mass="71811">MAMDHYGMNCSFDHFLKMGNNYFFTATFSIECFLKIIAMSPRYYLQEGWNIFDFIIVFLSLLELGLANVSGLSVLRSFRLLRVFKLAKSWPTLNLLISIMGKTVGALGNLTFVLCIIIFIFAVMGMQLFGKNYTENVMLFPPNPDGQLPRWNFTDFMHSFMIVFRVLCGEWIESMWDCMVVCDLSCIPSFMATVIIGNLVVLNLFLALLLSSFGASNLSAPPSDGDTNKLAEAFDRIARFKAWVKRTVLNGLKHLRAKLTNQISDQTPDGRDMEGEDILMDGQTGNKKLPKDHTQVDIPMDGFDLPDGKMKNINTVINTKYIGNSVSIDNRDVAIIENDYGNNKKAKRMEEDALSNNSLGSHQHRKLKSDSGSHKGSTETVDDGEEKRDASKEDFDDGMRLDDHGGSGDEGELEEDDGQGAGPIMDTGSDAALDYPSDCFKEACYTRWPFCAGDPDSPFWQGWGHLRLKTYQLIENKYFETAVITMILLSSLALAAEDVNLKGRPALQDILYYMDRIFTVIFFIEMLIKWVALGFAKYFTNAWCWLDFLIVMVSLINLVATLAGGGKIQAFKTMRTLRALRPLRALSRMQGMRVVVNALVGAIPSIVNVLLVCLIFWLIFASWASSCSMAGTTSALTRMGTS</sequence>
<dbReference type="GO" id="GO:0086010">
    <property type="term" value="P:membrane depolarization during action potential"/>
    <property type="evidence" value="ECO:0007669"/>
    <property type="project" value="TreeGrafter"/>
</dbReference>
<evidence type="ECO:0000313" key="9">
    <source>
        <dbReference type="EMBL" id="AFG28555.1"/>
    </source>
</evidence>
<dbReference type="Pfam" id="PF06512">
    <property type="entry name" value="Na_trans_assoc"/>
    <property type="match status" value="1"/>
</dbReference>
<keyword evidence="9" id="KW-0813">Transport</keyword>
<dbReference type="FunFam" id="1.20.120.350:FF:000026">
    <property type="entry name" value="Sodium channel protein"/>
    <property type="match status" value="1"/>
</dbReference>
<keyword evidence="9" id="KW-0407">Ion channel</keyword>
<dbReference type="InterPro" id="IPR043203">
    <property type="entry name" value="VGCC_Ca_Na"/>
</dbReference>
<evidence type="ECO:0000259" key="8">
    <source>
        <dbReference type="Pfam" id="PF06512"/>
    </source>
</evidence>
<evidence type="ECO:0000256" key="6">
    <source>
        <dbReference type="SAM" id="Phobius"/>
    </source>
</evidence>
<evidence type="ECO:0000256" key="5">
    <source>
        <dbReference type="SAM" id="MobiDB-lite"/>
    </source>
</evidence>
<dbReference type="Gene3D" id="1.20.120.350">
    <property type="entry name" value="Voltage-gated potassium channels. Chain C"/>
    <property type="match status" value="2"/>
</dbReference>
<evidence type="ECO:0000259" key="7">
    <source>
        <dbReference type="Pfam" id="PF00520"/>
    </source>
</evidence>
<feature type="domain" description="Ion transport" evidence="7">
    <location>
        <begin position="1"/>
        <end position="215"/>
    </location>
</feature>
<dbReference type="SUPFAM" id="SSF81324">
    <property type="entry name" value="Voltage-gated potassium channels"/>
    <property type="match status" value="2"/>
</dbReference>
<dbReference type="InterPro" id="IPR027359">
    <property type="entry name" value="Volt_channel_dom_sf"/>
</dbReference>
<name>I1TMM4_SCYPA</name>
<keyword evidence="9" id="KW-0406">Ion transport</keyword>
<feature type="transmembrane region" description="Helical" evidence="6">
    <location>
        <begin position="517"/>
        <end position="539"/>
    </location>
</feature>
<dbReference type="PANTHER" id="PTHR10037:SF288">
    <property type="entry name" value="SODIUM CHANNEL PROTEIN PARA"/>
    <property type="match status" value="1"/>
</dbReference>
<feature type="transmembrane region" description="Helical" evidence="6">
    <location>
        <begin position="106"/>
        <end position="130"/>
    </location>
</feature>
<keyword evidence="4 6" id="KW-0472">Membrane</keyword>
<feature type="transmembrane region" description="Helical" evidence="6">
    <location>
        <begin position="594"/>
        <end position="620"/>
    </location>
</feature>
<keyword evidence="2 6" id="KW-0812">Transmembrane</keyword>
<feature type="compositionally biased region" description="Basic and acidic residues" evidence="5">
    <location>
        <begin position="368"/>
        <end position="377"/>
    </location>
</feature>
<evidence type="ECO:0000256" key="3">
    <source>
        <dbReference type="ARBA" id="ARBA00022989"/>
    </source>
</evidence>
<keyword evidence="3 6" id="KW-1133">Transmembrane helix</keyword>
<comment type="subcellular location">
    <subcellularLocation>
        <location evidence="1">Membrane</location>
        <topology evidence="1">Multi-pass membrane protein</topology>
    </subcellularLocation>
</comment>
<feature type="compositionally biased region" description="Acidic residues" evidence="5">
    <location>
        <begin position="409"/>
        <end position="418"/>
    </location>
</feature>
<dbReference type="Gene3D" id="1.10.287.70">
    <property type="match status" value="2"/>
</dbReference>
<feature type="transmembrane region" description="Helical" evidence="6">
    <location>
        <begin position="51"/>
        <end position="75"/>
    </location>
</feature>
<dbReference type="InterPro" id="IPR005821">
    <property type="entry name" value="Ion_trans_dom"/>
</dbReference>
<reference evidence="9" key="1">
    <citation type="submission" date="2011-04" db="EMBL/GenBank/DDBJ databases">
        <title>Molecular cloning and expression of voltage-gated calcium channel, voltage-gated sodium channel and calcium activated potassium channel in the Scylla paramamosain.</title>
        <authorList>
            <person name="Xu Y."/>
            <person name="Ye H."/>
            <person name="Huang H."/>
            <person name="Liu X."/>
        </authorList>
    </citation>
    <scope>NUCLEOTIDE SEQUENCE</scope>
</reference>
<dbReference type="GO" id="GO:0005248">
    <property type="term" value="F:voltage-gated sodium channel activity"/>
    <property type="evidence" value="ECO:0007669"/>
    <property type="project" value="InterPro"/>
</dbReference>
<dbReference type="PANTHER" id="PTHR10037">
    <property type="entry name" value="VOLTAGE-GATED CATION CHANNEL CALCIUM AND SODIUM"/>
    <property type="match status" value="1"/>
</dbReference>
<protein>
    <submittedName>
        <fullName evidence="9">Voltage-gate sodium channel</fullName>
    </submittedName>
</protein>
<dbReference type="FunFam" id="1.10.287.70:FF:000046">
    <property type="entry name" value="Sodium channel protein"/>
    <property type="match status" value="1"/>
</dbReference>
<feature type="compositionally biased region" description="Basic and acidic residues" evidence="5">
    <location>
        <begin position="385"/>
        <end position="407"/>
    </location>
</feature>
<feature type="transmembrane region" description="Helical" evidence="6">
    <location>
        <begin position="21"/>
        <end position="39"/>
    </location>
</feature>
<dbReference type="Pfam" id="PF00520">
    <property type="entry name" value="Ion_trans"/>
    <property type="match status" value="2"/>
</dbReference>
<feature type="transmembrane region" description="Helical" evidence="6">
    <location>
        <begin position="545"/>
        <end position="565"/>
    </location>
</feature>
<dbReference type="EMBL" id="JF769193">
    <property type="protein sequence ID" value="AFG28555.1"/>
    <property type="molecule type" value="mRNA"/>
</dbReference>
<dbReference type="AlphaFoldDB" id="I1TMM4"/>
<dbReference type="GO" id="GO:0019228">
    <property type="term" value="P:neuronal action potential"/>
    <property type="evidence" value="ECO:0007669"/>
    <property type="project" value="TreeGrafter"/>
</dbReference>
<proteinExistence type="evidence at transcript level"/>
<evidence type="ECO:0000256" key="4">
    <source>
        <dbReference type="ARBA" id="ARBA00023136"/>
    </source>
</evidence>
<evidence type="ECO:0000256" key="1">
    <source>
        <dbReference type="ARBA" id="ARBA00004141"/>
    </source>
</evidence>
<dbReference type="InterPro" id="IPR010526">
    <property type="entry name" value="Na_trans_assoc_dom"/>
</dbReference>
<evidence type="ECO:0000256" key="2">
    <source>
        <dbReference type="ARBA" id="ARBA00022692"/>
    </source>
</evidence>
<feature type="domain" description="Sodium ion transport-associated" evidence="8">
    <location>
        <begin position="224"/>
        <end position="472"/>
    </location>
</feature>
<feature type="region of interest" description="Disordered" evidence="5">
    <location>
        <begin position="347"/>
        <end position="427"/>
    </location>
</feature>
<organism evidence="9">
    <name type="scientific">Scylla paramamosain</name>
    <name type="common">Mud crab</name>
    <dbReference type="NCBI Taxonomy" id="85552"/>
    <lineage>
        <taxon>Eukaryota</taxon>
        <taxon>Metazoa</taxon>
        <taxon>Ecdysozoa</taxon>
        <taxon>Arthropoda</taxon>
        <taxon>Crustacea</taxon>
        <taxon>Multicrustacea</taxon>
        <taxon>Malacostraca</taxon>
        <taxon>Eumalacostraca</taxon>
        <taxon>Eucarida</taxon>
        <taxon>Decapoda</taxon>
        <taxon>Pleocyemata</taxon>
        <taxon>Brachyura</taxon>
        <taxon>Eubrachyura</taxon>
        <taxon>Portunoidea</taxon>
        <taxon>Portunidae</taxon>
        <taxon>Portuninae</taxon>
        <taxon>Scylla</taxon>
    </lineage>
</organism>
<feature type="domain" description="Ion transport" evidence="7">
    <location>
        <begin position="476"/>
        <end position="624"/>
    </location>
</feature>
<feature type="transmembrane region" description="Helical" evidence="6">
    <location>
        <begin position="189"/>
        <end position="213"/>
    </location>
</feature>
<dbReference type="GO" id="GO:0001518">
    <property type="term" value="C:voltage-gated sodium channel complex"/>
    <property type="evidence" value="ECO:0007669"/>
    <property type="project" value="InterPro"/>
</dbReference>